<evidence type="ECO:0000256" key="7">
    <source>
        <dbReference type="ARBA" id="ARBA00022967"/>
    </source>
</evidence>
<dbReference type="SMART" id="SM00382">
    <property type="entry name" value="AAA"/>
    <property type="match status" value="1"/>
</dbReference>
<dbReference type="InterPro" id="IPR003593">
    <property type="entry name" value="AAA+_ATPase"/>
</dbReference>
<comment type="subcellular location">
    <subcellularLocation>
        <location evidence="1">Cell membrane</location>
        <topology evidence="1">Peripheral membrane protein</topology>
    </subcellularLocation>
</comment>
<keyword evidence="8" id="KW-0472">Membrane</keyword>
<gene>
    <name evidence="10" type="ORF">DEQ80_10250</name>
</gene>
<evidence type="ECO:0000313" key="10">
    <source>
        <dbReference type="EMBL" id="HCE18229.1"/>
    </source>
</evidence>
<evidence type="ECO:0000256" key="5">
    <source>
        <dbReference type="ARBA" id="ARBA00022741"/>
    </source>
</evidence>
<reference evidence="10 11" key="1">
    <citation type="journal article" date="2018" name="Nat. Biotechnol.">
        <title>A standardized bacterial taxonomy based on genome phylogeny substantially revises the tree of life.</title>
        <authorList>
            <person name="Parks D.H."/>
            <person name="Chuvochina M."/>
            <person name="Waite D.W."/>
            <person name="Rinke C."/>
            <person name="Skarshewski A."/>
            <person name="Chaumeil P.A."/>
            <person name="Hugenholtz P."/>
        </authorList>
    </citation>
    <scope>NUCLEOTIDE SEQUENCE [LARGE SCALE GENOMIC DNA]</scope>
    <source>
        <strain evidence="10">UBA8781</strain>
    </source>
</reference>
<keyword evidence="6 10" id="KW-0067">ATP-binding</keyword>
<dbReference type="OrthoDB" id="9766104at2"/>
<evidence type="ECO:0000313" key="11">
    <source>
        <dbReference type="Proteomes" id="UP000264141"/>
    </source>
</evidence>
<keyword evidence="2" id="KW-0813">Transport</keyword>
<keyword evidence="4" id="KW-0677">Repeat</keyword>
<evidence type="ECO:0000256" key="6">
    <source>
        <dbReference type="ARBA" id="ARBA00022840"/>
    </source>
</evidence>
<proteinExistence type="predicted"/>
<dbReference type="PROSITE" id="PS00211">
    <property type="entry name" value="ABC_TRANSPORTER_1"/>
    <property type="match status" value="2"/>
</dbReference>
<dbReference type="Proteomes" id="UP000264141">
    <property type="component" value="Unassembled WGS sequence"/>
</dbReference>
<dbReference type="InterPro" id="IPR003439">
    <property type="entry name" value="ABC_transporter-like_ATP-bd"/>
</dbReference>
<keyword evidence="5" id="KW-0547">Nucleotide-binding</keyword>
<evidence type="ECO:0000256" key="3">
    <source>
        <dbReference type="ARBA" id="ARBA00022475"/>
    </source>
</evidence>
<evidence type="ECO:0000256" key="1">
    <source>
        <dbReference type="ARBA" id="ARBA00004202"/>
    </source>
</evidence>
<evidence type="ECO:0000259" key="9">
    <source>
        <dbReference type="PROSITE" id="PS50893"/>
    </source>
</evidence>
<evidence type="ECO:0000256" key="4">
    <source>
        <dbReference type="ARBA" id="ARBA00022737"/>
    </source>
</evidence>
<dbReference type="AlphaFoldDB" id="A0A3D1JI23"/>
<evidence type="ECO:0000256" key="8">
    <source>
        <dbReference type="ARBA" id="ARBA00023136"/>
    </source>
</evidence>
<comment type="caution">
    <text evidence="10">The sequence shown here is derived from an EMBL/GenBank/DDBJ whole genome shotgun (WGS) entry which is preliminary data.</text>
</comment>
<feature type="domain" description="ABC transporter" evidence="9">
    <location>
        <begin position="248"/>
        <end position="488"/>
    </location>
</feature>
<dbReference type="GO" id="GO:0005886">
    <property type="term" value="C:plasma membrane"/>
    <property type="evidence" value="ECO:0007669"/>
    <property type="project" value="UniProtKB-SubCell"/>
</dbReference>
<keyword evidence="3" id="KW-1003">Cell membrane</keyword>
<dbReference type="STRING" id="229919.GCA_001050195_00241"/>
<dbReference type="GO" id="GO:0005524">
    <property type="term" value="F:ATP binding"/>
    <property type="evidence" value="ECO:0007669"/>
    <property type="project" value="UniProtKB-KW"/>
</dbReference>
<dbReference type="EMBL" id="DPBP01000041">
    <property type="protein sequence ID" value="HCE18229.1"/>
    <property type="molecule type" value="Genomic_DNA"/>
</dbReference>
<dbReference type="PANTHER" id="PTHR43790:SF4">
    <property type="entry name" value="GUANOSINE IMPORT ATP-BINDING PROTEIN NUPO"/>
    <property type="match status" value="1"/>
</dbReference>
<dbReference type="SUPFAM" id="SSF52540">
    <property type="entry name" value="P-loop containing nucleoside triphosphate hydrolases"/>
    <property type="match status" value="2"/>
</dbReference>
<dbReference type="PANTHER" id="PTHR43790">
    <property type="entry name" value="CARBOHYDRATE TRANSPORT ATP-BINDING PROTEIN MG119-RELATED"/>
    <property type="match status" value="1"/>
</dbReference>
<sequence>MQGIVKRFGGLVANDGIDFELKVGEIHALLGENGAGKTTLMRILYGLYTPDEGEILIGGKPVRIHSPRDAIRAGIGMVTQHFTLVPTLTVAENITLGESGSLLDLQQIETKVEALSGRLGIPVKAGTPVGQLSVGEQQRVEILKALARHARVLILDEPTAVLVPQEVQALFEVLDRLRREGISVVFISHKLHEVMTVCDRVTVLRDGRAVGTVEKSQTTPSELARLMVGRETFGVHRQGERPSTGVLLRVEGLNVKSRKGAVGLHHLSFEVQAGEVLGVAGVSGNGQAELGEVLSGMLQPESGRIWVGTQEVTGASPAELTRAGVGRIPEDRHASLVGELSVADNLVLDQLEHFSRHGVLDRNAVRRNAERLIAEYQIKALPETPIRTLSGGNMQKVLLARSLSRNPLVVIASQPTRGLDVGATDYVRGRLLEQRARGAAVLLISEDLDEIFALADRIAVLFEGKLMGILNTREATVEQIGLMMAGTPLKRSSVKEADRG</sequence>
<dbReference type="FunFam" id="3.40.50.300:FF:000127">
    <property type="entry name" value="Ribose import ATP-binding protein RbsA"/>
    <property type="match status" value="1"/>
</dbReference>
<dbReference type="PROSITE" id="PS50893">
    <property type="entry name" value="ABC_TRANSPORTER_2"/>
    <property type="match status" value="2"/>
</dbReference>
<accession>A0A3D1JI23</accession>
<feature type="domain" description="ABC transporter" evidence="9">
    <location>
        <begin position="1"/>
        <end position="231"/>
    </location>
</feature>
<dbReference type="InterPro" id="IPR017871">
    <property type="entry name" value="ABC_transporter-like_CS"/>
</dbReference>
<dbReference type="CDD" id="cd03216">
    <property type="entry name" value="ABC_Carb_Monos_I"/>
    <property type="match status" value="1"/>
</dbReference>
<organism evidence="10 11">
    <name type="scientific">Anaerolinea thermolimosa</name>
    <dbReference type="NCBI Taxonomy" id="229919"/>
    <lineage>
        <taxon>Bacteria</taxon>
        <taxon>Bacillati</taxon>
        <taxon>Chloroflexota</taxon>
        <taxon>Anaerolineae</taxon>
        <taxon>Anaerolineales</taxon>
        <taxon>Anaerolineaceae</taxon>
        <taxon>Anaerolinea</taxon>
    </lineage>
</organism>
<protein>
    <submittedName>
        <fullName evidence="10">ABC transporter ATP-binding protein</fullName>
    </submittedName>
</protein>
<keyword evidence="7" id="KW-1278">Translocase</keyword>
<dbReference type="CDD" id="cd03215">
    <property type="entry name" value="ABC_Carb_Monos_II"/>
    <property type="match status" value="1"/>
</dbReference>
<dbReference type="InterPro" id="IPR050107">
    <property type="entry name" value="ABC_carbohydrate_import_ATPase"/>
</dbReference>
<dbReference type="Gene3D" id="3.40.50.300">
    <property type="entry name" value="P-loop containing nucleotide triphosphate hydrolases"/>
    <property type="match status" value="2"/>
</dbReference>
<dbReference type="Pfam" id="PF00005">
    <property type="entry name" value="ABC_tran"/>
    <property type="match status" value="2"/>
</dbReference>
<dbReference type="GO" id="GO:0016887">
    <property type="term" value="F:ATP hydrolysis activity"/>
    <property type="evidence" value="ECO:0007669"/>
    <property type="project" value="InterPro"/>
</dbReference>
<name>A0A3D1JI23_9CHLR</name>
<evidence type="ECO:0000256" key="2">
    <source>
        <dbReference type="ARBA" id="ARBA00022448"/>
    </source>
</evidence>
<dbReference type="InterPro" id="IPR027417">
    <property type="entry name" value="P-loop_NTPase"/>
</dbReference>